<sequence>MLEDRDTWIDPAGPAVGQALYDAAWNQPQPVERYVLLDAAFAPGLPARLARWLELEDYCSLYAGRYEGEGLDEVAPYLLRLPWVPALRQPLCDKLMALTQGRPMLSLLFSAATLEQLADHLRAQIEAVGADGRAYLLRLADTRALAALLDVLTPAQRQRLLAGIARWSYVDRAGELQSIEGGPPAAPAIEPTPYLIDADQQRQLQQLALPDAILRFVQLRAGLFGELACRPAAAHRLIDEGVQRLARRGVDHDALAYRHALTLLRRHGLLTSAHSSPTPVVSSLEPQS</sequence>
<evidence type="ECO:0000313" key="3">
    <source>
        <dbReference type="Proteomes" id="UP000494111"/>
    </source>
</evidence>
<reference evidence="2 3" key="1">
    <citation type="submission" date="2020-04" db="EMBL/GenBank/DDBJ databases">
        <authorList>
            <person name="De Canck E."/>
        </authorList>
    </citation>
    <scope>NUCLEOTIDE SEQUENCE [LARGE SCALE GENOMIC DNA]</scope>
    <source>
        <strain evidence="2 3">LMG 3458</strain>
    </source>
</reference>
<accession>A0A6S7AQQ8</accession>
<dbReference type="InterPro" id="IPR025391">
    <property type="entry name" value="DUF4123"/>
</dbReference>
<dbReference type="EMBL" id="CADIJO010000050">
    <property type="protein sequence ID" value="CAB3743881.1"/>
    <property type="molecule type" value="Genomic_DNA"/>
</dbReference>
<dbReference type="AlphaFoldDB" id="A0A6S7AQQ8"/>
<organism evidence="2 3">
    <name type="scientific">Achromobacter deleyi</name>
    <dbReference type="NCBI Taxonomy" id="1353891"/>
    <lineage>
        <taxon>Bacteria</taxon>
        <taxon>Pseudomonadati</taxon>
        <taxon>Pseudomonadota</taxon>
        <taxon>Betaproteobacteria</taxon>
        <taxon>Burkholderiales</taxon>
        <taxon>Alcaligenaceae</taxon>
        <taxon>Achromobacter</taxon>
    </lineage>
</organism>
<name>A0A6S7AQQ8_9BURK</name>
<dbReference type="RefSeq" id="WP_175193067.1">
    <property type="nucleotide sequence ID" value="NZ_CADIJO010000050.1"/>
</dbReference>
<evidence type="ECO:0000259" key="1">
    <source>
        <dbReference type="Pfam" id="PF13503"/>
    </source>
</evidence>
<feature type="domain" description="DUF4123" evidence="1">
    <location>
        <begin position="34"/>
        <end position="158"/>
    </location>
</feature>
<evidence type="ECO:0000313" key="2">
    <source>
        <dbReference type="EMBL" id="CAB3743881.1"/>
    </source>
</evidence>
<protein>
    <recommendedName>
        <fullName evidence="1">DUF4123 domain-containing protein</fullName>
    </recommendedName>
</protein>
<proteinExistence type="predicted"/>
<dbReference type="Proteomes" id="UP000494111">
    <property type="component" value="Unassembled WGS sequence"/>
</dbReference>
<gene>
    <name evidence="2" type="ORF">LMG3458_06193</name>
</gene>
<dbReference type="Pfam" id="PF13503">
    <property type="entry name" value="DUF4123"/>
    <property type="match status" value="1"/>
</dbReference>